<name>X0YM11_9ZZZZ</name>
<protein>
    <submittedName>
        <fullName evidence="1">Uncharacterized protein</fullName>
    </submittedName>
</protein>
<evidence type="ECO:0000313" key="1">
    <source>
        <dbReference type="EMBL" id="GAG57344.1"/>
    </source>
</evidence>
<dbReference type="EMBL" id="BART01000839">
    <property type="protein sequence ID" value="GAG57344.1"/>
    <property type="molecule type" value="Genomic_DNA"/>
</dbReference>
<comment type="caution">
    <text evidence="1">The sequence shown here is derived from an EMBL/GenBank/DDBJ whole genome shotgun (WGS) entry which is preliminary data.</text>
</comment>
<organism evidence="1">
    <name type="scientific">marine sediment metagenome</name>
    <dbReference type="NCBI Taxonomy" id="412755"/>
    <lineage>
        <taxon>unclassified sequences</taxon>
        <taxon>metagenomes</taxon>
        <taxon>ecological metagenomes</taxon>
    </lineage>
</organism>
<sequence length="40" mass="4489">MAIKIIEGEGFELKSNPEHVDVTLKMLDDGTAMILLKWTT</sequence>
<accession>X0YM11</accession>
<proteinExistence type="predicted"/>
<dbReference type="AlphaFoldDB" id="X0YM11"/>
<reference evidence="1" key="1">
    <citation type="journal article" date="2014" name="Front. Microbiol.">
        <title>High frequency of phylogenetically diverse reductive dehalogenase-homologous genes in deep subseafloor sedimentary metagenomes.</title>
        <authorList>
            <person name="Kawai M."/>
            <person name="Futagami T."/>
            <person name="Toyoda A."/>
            <person name="Takaki Y."/>
            <person name="Nishi S."/>
            <person name="Hori S."/>
            <person name="Arai W."/>
            <person name="Tsubouchi T."/>
            <person name="Morono Y."/>
            <person name="Uchiyama I."/>
            <person name="Ito T."/>
            <person name="Fujiyama A."/>
            <person name="Inagaki F."/>
            <person name="Takami H."/>
        </authorList>
    </citation>
    <scope>NUCLEOTIDE SEQUENCE</scope>
    <source>
        <strain evidence="1">Expedition CK06-06</strain>
    </source>
</reference>
<gene>
    <name evidence="1" type="ORF">S01H4_03427</name>
</gene>